<keyword evidence="3" id="KW-1003">Cell membrane</keyword>
<dbReference type="GO" id="GO:0022857">
    <property type="term" value="F:transmembrane transporter activity"/>
    <property type="evidence" value="ECO:0007669"/>
    <property type="project" value="InterPro"/>
</dbReference>
<feature type="transmembrane region" description="Helical" evidence="7">
    <location>
        <begin position="108"/>
        <end position="127"/>
    </location>
</feature>
<dbReference type="PANTHER" id="PTHR42718:SF46">
    <property type="entry name" value="BLR6921 PROTEIN"/>
    <property type="match status" value="1"/>
</dbReference>
<organism evidence="9 10">
    <name type="scientific">Stackebrandtia nassauensis (strain DSM 44728 / CIP 108903 / NRRL B-16338 / NBRC 102104 / LLR-40K-21)</name>
    <dbReference type="NCBI Taxonomy" id="446470"/>
    <lineage>
        <taxon>Bacteria</taxon>
        <taxon>Bacillati</taxon>
        <taxon>Actinomycetota</taxon>
        <taxon>Actinomycetes</taxon>
        <taxon>Glycomycetales</taxon>
        <taxon>Glycomycetaceae</taxon>
        <taxon>Stackebrandtia</taxon>
    </lineage>
</organism>
<dbReference type="Gene3D" id="1.20.1250.20">
    <property type="entry name" value="MFS general substrate transporter like domains"/>
    <property type="match status" value="1"/>
</dbReference>
<feature type="domain" description="Major facilitator superfamily (MFS) profile" evidence="8">
    <location>
        <begin position="13"/>
        <end position="469"/>
    </location>
</feature>
<evidence type="ECO:0000313" key="9">
    <source>
        <dbReference type="EMBL" id="ADD42942.1"/>
    </source>
</evidence>
<dbReference type="Pfam" id="PF07690">
    <property type="entry name" value="MFS_1"/>
    <property type="match status" value="1"/>
</dbReference>
<dbReference type="KEGG" id="sna:Snas_3272"/>
<dbReference type="NCBIfam" id="TIGR00711">
    <property type="entry name" value="efflux_EmrB"/>
    <property type="match status" value="1"/>
</dbReference>
<feature type="transmembrane region" description="Helical" evidence="7">
    <location>
        <begin position="12"/>
        <end position="36"/>
    </location>
</feature>
<dbReference type="Gene3D" id="1.20.1720.10">
    <property type="entry name" value="Multidrug resistance protein D"/>
    <property type="match status" value="1"/>
</dbReference>
<name>D3PUC9_STANL</name>
<dbReference type="GO" id="GO:0005886">
    <property type="term" value="C:plasma membrane"/>
    <property type="evidence" value="ECO:0007669"/>
    <property type="project" value="UniProtKB-SubCell"/>
</dbReference>
<accession>D3PUC9</accession>
<dbReference type="PANTHER" id="PTHR42718">
    <property type="entry name" value="MAJOR FACILITATOR SUPERFAMILY MULTIDRUG TRANSPORTER MFSC"/>
    <property type="match status" value="1"/>
</dbReference>
<feature type="transmembrane region" description="Helical" evidence="7">
    <location>
        <begin position="231"/>
        <end position="253"/>
    </location>
</feature>
<feature type="transmembrane region" description="Helical" evidence="7">
    <location>
        <begin position="79"/>
        <end position="102"/>
    </location>
</feature>
<proteinExistence type="predicted"/>
<evidence type="ECO:0000256" key="3">
    <source>
        <dbReference type="ARBA" id="ARBA00022475"/>
    </source>
</evidence>
<evidence type="ECO:0000256" key="7">
    <source>
        <dbReference type="SAM" id="Phobius"/>
    </source>
</evidence>
<evidence type="ECO:0000256" key="6">
    <source>
        <dbReference type="ARBA" id="ARBA00023136"/>
    </source>
</evidence>
<keyword evidence="5 7" id="KW-1133">Transmembrane helix</keyword>
<feature type="transmembrane region" description="Helical" evidence="7">
    <location>
        <begin position="274"/>
        <end position="293"/>
    </location>
</feature>
<evidence type="ECO:0000256" key="5">
    <source>
        <dbReference type="ARBA" id="ARBA00022989"/>
    </source>
</evidence>
<feature type="transmembrane region" description="Helical" evidence="7">
    <location>
        <begin position="334"/>
        <end position="355"/>
    </location>
</feature>
<evidence type="ECO:0000256" key="1">
    <source>
        <dbReference type="ARBA" id="ARBA00004651"/>
    </source>
</evidence>
<keyword evidence="4 7" id="KW-0812">Transmembrane</keyword>
<dbReference type="PROSITE" id="PS50850">
    <property type="entry name" value="MFS"/>
    <property type="match status" value="1"/>
</dbReference>
<keyword evidence="2" id="KW-0813">Transport</keyword>
<dbReference type="STRING" id="446470.Snas_3272"/>
<dbReference type="EMBL" id="CP001778">
    <property type="protein sequence ID" value="ADD42942.1"/>
    <property type="molecule type" value="Genomic_DNA"/>
</dbReference>
<evidence type="ECO:0000256" key="4">
    <source>
        <dbReference type="ARBA" id="ARBA00022692"/>
    </source>
</evidence>
<dbReference type="Proteomes" id="UP000000844">
    <property type="component" value="Chromosome"/>
</dbReference>
<dbReference type="HOGENOM" id="CLU_000960_28_2_11"/>
<comment type="subcellular location">
    <subcellularLocation>
        <location evidence="1">Cell membrane</location>
        <topology evidence="1">Multi-pass membrane protein</topology>
    </subcellularLocation>
</comment>
<feature type="transmembrane region" description="Helical" evidence="7">
    <location>
        <begin position="199"/>
        <end position="219"/>
    </location>
</feature>
<dbReference type="AlphaFoldDB" id="D3PUC9"/>
<feature type="transmembrane region" description="Helical" evidence="7">
    <location>
        <begin position="305"/>
        <end position="327"/>
    </location>
</feature>
<dbReference type="InterPro" id="IPR011701">
    <property type="entry name" value="MFS"/>
</dbReference>
<evidence type="ECO:0000256" key="2">
    <source>
        <dbReference type="ARBA" id="ARBA00022448"/>
    </source>
</evidence>
<dbReference type="OrthoDB" id="4325372at2"/>
<dbReference type="SUPFAM" id="SSF103473">
    <property type="entry name" value="MFS general substrate transporter"/>
    <property type="match status" value="1"/>
</dbReference>
<feature type="transmembrane region" description="Helical" evidence="7">
    <location>
        <begin position="407"/>
        <end position="430"/>
    </location>
</feature>
<dbReference type="eggNOG" id="COG0477">
    <property type="taxonomic scope" value="Bacteria"/>
</dbReference>
<evidence type="ECO:0000313" key="10">
    <source>
        <dbReference type="Proteomes" id="UP000000844"/>
    </source>
</evidence>
<dbReference type="PRINTS" id="PR01036">
    <property type="entry name" value="TCRTETB"/>
</dbReference>
<keyword evidence="10" id="KW-1185">Reference proteome</keyword>
<evidence type="ECO:0000259" key="8">
    <source>
        <dbReference type="PROSITE" id="PS50850"/>
    </source>
</evidence>
<protein>
    <submittedName>
        <fullName evidence="9">Drug resistance transporter, EmrB/QacA subfamily</fullName>
    </submittedName>
</protein>
<feature type="transmembrane region" description="Helical" evidence="7">
    <location>
        <begin position="166"/>
        <end position="187"/>
    </location>
</feature>
<feature type="transmembrane region" description="Helical" evidence="7">
    <location>
        <begin position="442"/>
        <end position="466"/>
    </location>
</feature>
<feature type="transmembrane region" description="Helical" evidence="7">
    <location>
        <begin position="48"/>
        <end position="67"/>
    </location>
</feature>
<gene>
    <name evidence="9" type="ordered locus">Snas_3272</name>
</gene>
<dbReference type="RefSeq" id="WP_013018513.1">
    <property type="nucleotide sequence ID" value="NC_013947.1"/>
</dbReference>
<dbReference type="InterPro" id="IPR036259">
    <property type="entry name" value="MFS_trans_sf"/>
</dbReference>
<dbReference type="InterPro" id="IPR004638">
    <property type="entry name" value="EmrB-like"/>
</dbReference>
<dbReference type="InterPro" id="IPR020846">
    <property type="entry name" value="MFS_dom"/>
</dbReference>
<feature type="transmembrane region" description="Helical" evidence="7">
    <location>
        <begin position="139"/>
        <end position="160"/>
    </location>
</feature>
<feature type="transmembrane region" description="Helical" evidence="7">
    <location>
        <begin position="361"/>
        <end position="386"/>
    </location>
</feature>
<keyword evidence="6 7" id="KW-0472">Membrane</keyword>
<reference evidence="9 10" key="1">
    <citation type="journal article" date="2009" name="Stand. Genomic Sci.">
        <title>Complete genome sequence of Stackebrandtia nassauensis type strain (LLR-40K-21).</title>
        <authorList>
            <person name="Munk C."/>
            <person name="Lapidus A."/>
            <person name="Copeland A."/>
            <person name="Jando M."/>
            <person name="Mayilraj S."/>
            <person name="Glavina Del Rio T."/>
            <person name="Nolan M."/>
            <person name="Chen F."/>
            <person name="Lucas S."/>
            <person name="Tice H."/>
            <person name="Cheng J.F."/>
            <person name="Han C."/>
            <person name="Detter J.C."/>
            <person name="Bruce D."/>
            <person name="Goodwin L."/>
            <person name="Chain P."/>
            <person name="Pitluck S."/>
            <person name="Goker M."/>
            <person name="Ovchinikova G."/>
            <person name="Pati A."/>
            <person name="Ivanova N."/>
            <person name="Mavromatis K."/>
            <person name="Chen A."/>
            <person name="Palaniappan K."/>
            <person name="Land M."/>
            <person name="Hauser L."/>
            <person name="Chang Y.J."/>
            <person name="Jeffries C.D."/>
            <person name="Bristow J."/>
            <person name="Eisen J.A."/>
            <person name="Markowitz V."/>
            <person name="Hugenholtz P."/>
            <person name="Kyrpides N.C."/>
            <person name="Klenk H.P."/>
        </authorList>
    </citation>
    <scope>NUCLEOTIDE SEQUENCE [LARGE SCALE GENOMIC DNA]</scope>
    <source>
        <strain evidence="10">DSM 44728 / CIP 108903 / NRRL B-16338 / NBRC 102104 / LLR-40K-21</strain>
    </source>
</reference>
<dbReference type="CDD" id="cd17321">
    <property type="entry name" value="MFS_MMR_MDR_like"/>
    <property type="match status" value="1"/>
</dbReference>
<sequence length="469" mass="48003">MTAPEPTLRDRAILSLACCGSFVVILDATIVSVALPDIRSALDMTSSTLPWVVNAYTLAFAGFLLLGGRLSDRYGQRRMFMLGMVVFTLARAAAGLADATWLLLAARAIQGLGGALLMPVTLSLLTTRFTTPTARAKALGTWSAVGAVAAASGPVIGGILTQWTGWRSVFLISLPVGVAAVVAGARLPRATALRDRSRVDVVGAAIATTGLVGTVYAVMRTATVGWTDATVLLPLAGGVALLGLFGWHQAGWARDPLVPLGIFRARAVSSGNTVMFLLGLGFFASPVLLSLYLQDVHGYSPFGAGMAYLPIGVAMFVGAQSAGRLLVRVGARRASVWCCGIATVGFAGVAAVAAARLDQPLWMLLPGVVFGFGAAASFTPVTVVATSSVPPRHNGVAAGLLNTVRQTSAAIGLGALSTVTAVVGATWHAAHPRSDATAALAHGYTAAFAASAGCLLVAAIAAAWAMPRR</sequence>